<reference evidence="2" key="1">
    <citation type="journal article" date="2022" name="J Glob Antimicrob Resist">
        <title>Comparative analysis of IMP-4- and OXA-58-containing plasmids of three carbapenemase-producing Acinetobacter ursingii strains in the Netherlands.</title>
        <authorList>
            <person name="Hendrickx A.P.A."/>
            <person name="Schade R.P."/>
            <person name="Landman F."/>
            <person name="Bosch T."/>
            <person name="Schouls L.M."/>
            <person name="van Dijk K."/>
        </authorList>
    </citation>
    <scope>NUCLEOTIDE SEQUENCE</scope>
    <source>
        <strain evidence="2">RIVM_C010761</strain>
    </source>
</reference>
<keyword evidence="2" id="KW-0614">Plasmid</keyword>
<protein>
    <submittedName>
        <fullName evidence="2">Uncharacterized protein</fullName>
    </submittedName>
</protein>
<geneLocation type="plasmid" evidence="2 3">
    <name>pRIVM_C010761_3</name>
</geneLocation>
<dbReference type="AlphaFoldDB" id="A0AA46NXG7"/>
<sequence>MSLNINSLQNATSNAYLKAGVFLTMCSMAASSFADTTALEGGSKRGAAAAGESVGDIKDRATGGLNDAMAFGQLAMIFVGFVLFVLAILDFTKIGKPGSDATAPKAIGKLVVGVILAGSGYFFFSGANSAAGNV</sequence>
<dbReference type="Proteomes" id="UP001164081">
    <property type="component" value="Plasmid pRIVM_C010761_3"/>
</dbReference>
<feature type="transmembrane region" description="Helical" evidence="1">
    <location>
        <begin position="110"/>
        <end position="131"/>
    </location>
</feature>
<name>A0AA46NXG7_9GAMM</name>
<dbReference type="EMBL" id="CP089047">
    <property type="protein sequence ID" value="UYF77392.1"/>
    <property type="molecule type" value="Genomic_DNA"/>
</dbReference>
<keyword evidence="1" id="KW-0812">Transmembrane</keyword>
<evidence type="ECO:0000313" key="2">
    <source>
        <dbReference type="EMBL" id="UYF77392.1"/>
    </source>
</evidence>
<evidence type="ECO:0000256" key="1">
    <source>
        <dbReference type="SAM" id="Phobius"/>
    </source>
</evidence>
<evidence type="ECO:0000313" key="3">
    <source>
        <dbReference type="Proteomes" id="UP001164081"/>
    </source>
</evidence>
<accession>A0AA46NXG7</accession>
<feature type="transmembrane region" description="Helical" evidence="1">
    <location>
        <begin position="68"/>
        <end position="89"/>
    </location>
</feature>
<keyword evidence="1" id="KW-1133">Transmembrane helix</keyword>
<gene>
    <name evidence="2" type="ORF">LSO58_18325</name>
</gene>
<organism evidence="2 3">
    <name type="scientific">Acinetobacter ursingii</name>
    <dbReference type="NCBI Taxonomy" id="108980"/>
    <lineage>
        <taxon>Bacteria</taxon>
        <taxon>Pseudomonadati</taxon>
        <taxon>Pseudomonadota</taxon>
        <taxon>Gammaproteobacteria</taxon>
        <taxon>Moraxellales</taxon>
        <taxon>Moraxellaceae</taxon>
        <taxon>Acinetobacter</taxon>
    </lineage>
</organism>
<proteinExistence type="predicted"/>
<keyword evidence="1" id="KW-0472">Membrane</keyword>
<dbReference type="RefSeq" id="WP_261503431.1">
    <property type="nucleotide sequence ID" value="NZ_CP089047.1"/>
</dbReference>